<sequence>MFPRSSLATSFPRSPSRGLFKQPSRRALVTGFSNTLTLPRDTSSSSSTLSNINVAPYQPIAPAPIPRFPVAAAPARMAFGPATPSNAPRPSPNTESDTEIGGTALLRRGLDSGDTPNTAAARRELHAIRRDHRVTARAGEEPSPTPSLDEVKRRQAVEGKSTGGTGSPLSDPPPSSQLQTPPGVRGSAFMPYNQDLDDESLALPPLSSQVASPLRGRGRSNSVAGVGQSRDHSRAGSRSPSPLRPSGHCFQCIGCKAYRPTDMYKDDGYCSFCHASQIEVQQEWGVDRVCCRGRHHYVQYMDMFNDDRTREQPTCKECRARGVTDVMPEVSSSREDAFSTLPSHGPASSQYLTADSIESSQRVSRGRAIRGAPNPGLVERRRLASEAALQVPDPPLDLSSDRWQDDPALTDRDFELLQDFHTKLDSEKLETCTRCYERWFHMGLNDDSVCKSCVKADAGLEEDEPYLYSAVNDLDPGPREADLEPLTQIDEMLIARVHCFVEVRQVRGVQYKYKGHVVNFLTNTAKVYNRLPLLPSDLDVILVRPSNYNKDPRMQRQSQRDTRVRKPVIRKWLEFLRRHHPGYRDIEIAHDNLDALGDDFLADNELIVHEVEAEAQFNATAIDPDSYIDEDPEVAAVPNLYADRDEIKQIQAQLHS</sequence>
<dbReference type="EMBL" id="HG992979">
    <property type="protein sequence ID" value="CAE7021796.1"/>
    <property type="molecule type" value="Genomic_DNA"/>
</dbReference>
<feature type="compositionally biased region" description="Polar residues" evidence="1">
    <location>
        <begin position="83"/>
        <end position="95"/>
    </location>
</feature>
<feature type="region of interest" description="Disordered" evidence="1">
    <location>
        <begin position="209"/>
        <end position="244"/>
    </location>
</feature>
<accession>A0A6S6VWS7</accession>
<dbReference type="InterPro" id="IPR046700">
    <property type="entry name" value="DUF6570"/>
</dbReference>
<organism evidence="3 4">
    <name type="scientific">Pyrenophora teres f. teres</name>
    <dbReference type="NCBI Taxonomy" id="97479"/>
    <lineage>
        <taxon>Eukaryota</taxon>
        <taxon>Fungi</taxon>
        <taxon>Dikarya</taxon>
        <taxon>Ascomycota</taxon>
        <taxon>Pezizomycotina</taxon>
        <taxon>Dothideomycetes</taxon>
        <taxon>Pleosporomycetidae</taxon>
        <taxon>Pleosporales</taxon>
        <taxon>Pleosporineae</taxon>
        <taxon>Pleosporaceae</taxon>
        <taxon>Pyrenophora</taxon>
    </lineage>
</organism>
<dbReference type="Pfam" id="PF20209">
    <property type="entry name" value="DUF6570"/>
    <property type="match status" value="1"/>
</dbReference>
<gene>
    <name evidence="3" type="ORF">PTTW11_03326</name>
</gene>
<evidence type="ECO:0000313" key="4">
    <source>
        <dbReference type="Proteomes" id="UP000472372"/>
    </source>
</evidence>
<evidence type="ECO:0000259" key="2">
    <source>
        <dbReference type="Pfam" id="PF20209"/>
    </source>
</evidence>
<feature type="compositionally biased region" description="Polar residues" evidence="1">
    <location>
        <begin position="1"/>
        <end position="13"/>
    </location>
</feature>
<feature type="compositionally biased region" description="Polar residues" evidence="1">
    <location>
        <begin position="340"/>
        <end position="356"/>
    </location>
</feature>
<proteinExistence type="predicted"/>
<feature type="region of interest" description="Disordered" evidence="1">
    <location>
        <begin position="127"/>
        <end position="192"/>
    </location>
</feature>
<feature type="domain" description="DUF6570" evidence="2">
    <location>
        <begin position="464"/>
        <end position="594"/>
    </location>
</feature>
<evidence type="ECO:0000313" key="3">
    <source>
        <dbReference type="EMBL" id="CAE7021796.1"/>
    </source>
</evidence>
<evidence type="ECO:0000256" key="1">
    <source>
        <dbReference type="SAM" id="MobiDB-lite"/>
    </source>
</evidence>
<name>A0A6S6VWS7_9PLEO</name>
<dbReference type="AlphaFoldDB" id="A0A6S6VWS7"/>
<reference evidence="3" key="1">
    <citation type="submission" date="2021-02" db="EMBL/GenBank/DDBJ databases">
        <authorList>
            <person name="Syme A R."/>
            <person name="Syme A R."/>
            <person name="Moolhuijzen P."/>
        </authorList>
    </citation>
    <scope>NUCLEOTIDE SEQUENCE</scope>
    <source>
        <strain evidence="3">W1-1</strain>
    </source>
</reference>
<feature type="region of interest" description="Disordered" evidence="1">
    <location>
        <begin position="79"/>
        <end position="99"/>
    </location>
</feature>
<feature type="region of interest" description="Disordered" evidence="1">
    <location>
        <begin position="1"/>
        <end position="23"/>
    </location>
</feature>
<dbReference type="Proteomes" id="UP000472372">
    <property type="component" value="Chromosome 3"/>
</dbReference>
<feature type="region of interest" description="Disordered" evidence="1">
    <location>
        <begin position="336"/>
        <end position="356"/>
    </location>
</feature>
<protein>
    <recommendedName>
        <fullName evidence="2">DUF6570 domain-containing protein</fullName>
    </recommendedName>
</protein>